<dbReference type="PANTHER" id="PTHR38342:SF2">
    <property type="entry name" value="INNER MEMBRANE OR EXPORTED"/>
    <property type="match status" value="1"/>
</dbReference>
<feature type="domain" description="DUF302" evidence="1">
    <location>
        <begin position="59"/>
        <end position="121"/>
    </location>
</feature>
<dbReference type="CDD" id="cd14797">
    <property type="entry name" value="DUF302"/>
    <property type="match status" value="1"/>
</dbReference>
<organism evidence="2 3">
    <name type="scientific">Waterburya agarophytonicola KI4</name>
    <dbReference type="NCBI Taxonomy" id="2874699"/>
    <lineage>
        <taxon>Bacteria</taxon>
        <taxon>Bacillati</taxon>
        <taxon>Cyanobacteriota</taxon>
        <taxon>Cyanophyceae</taxon>
        <taxon>Pleurocapsales</taxon>
        <taxon>Hyellaceae</taxon>
        <taxon>Waterburya</taxon>
        <taxon>Waterburya agarophytonicola</taxon>
    </lineage>
</organism>
<keyword evidence="3" id="KW-1185">Reference proteome</keyword>
<dbReference type="RefSeq" id="WP_229640866.1">
    <property type="nucleotide sequence ID" value="NZ_JADWDC010000029.1"/>
</dbReference>
<dbReference type="Pfam" id="PF03625">
    <property type="entry name" value="DUF302"/>
    <property type="match status" value="1"/>
</dbReference>
<dbReference type="Proteomes" id="UP000729733">
    <property type="component" value="Unassembled WGS sequence"/>
</dbReference>
<dbReference type="SUPFAM" id="SSF103247">
    <property type="entry name" value="TT1751-like"/>
    <property type="match status" value="1"/>
</dbReference>
<dbReference type="InterPro" id="IPR005180">
    <property type="entry name" value="DUF302"/>
</dbReference>
<dbReference type="Gene3D" id="3.30.310.70">
    <property type="entry name" value="TT1751-like domain"/>
    <property type="match status" value="1"/>
</dbReference>
<evidence type="ECO:0000313" key="3">
    <source>
        <dbReference type="Proteomes" id="UP000729733"/>
    </source>
</evidence>
<gene>
    <name evidence="2" type="ORF">I4641_12505</name>
</gene>
<dbReference type="InterPro" id="IPR035923">
    <property type="entry name" value="TT1751-like_sf"/>
</dbReference>
<dbReference type="PANTHER" id="PTHR38342">
    <property type="entry name" value="SLR5037 PROTEIN"/>
    <property type="match status" value="1"/>
</dbReference>
<sequence length="153" mass="16966">MNSSLKFFLPILAISLASYGMNLQDNGLVTLASPYSVKETSDRLSAMIDEKSLTLFARIDHSKNAQNADLELNPTELLIFGNPQVGTPLMNCSITTAIDLPQKILVYQDEDRQTQIAYNQPEYLKQRHNIQGCDQVLDKVHTALKGIAEAATK</sequence>
<name>A0A964BQN1_9CYAN</name>
<reference evidence="2" key="1">
    <citation type="journal article" date="2021" name="Antonie Van Leeuwenhoek">
        <title>Draft genome and description of Waterburya agarophytonicola gen. nov. sp. nov. (Pleurocapsales, Cyanobacteria): a seaweed symbiont.</title>
        <authorList>
            <person name="Bonthond G."/>
            <person name="Shalygin S."/>
            <person name="Bayer T."/>
            <person name="Weinberger F."/>
        </authorList>
    </citation>
    <scope>NUCLEOTIDE SEQUENCE</scope>
    <source>
        <strain evidence="2">KI4</strain>
    </source>
</reference>
<evidence type="ECO:0000313" key="2">
    <source>
        <dbReference type="EMBL" id="MCC0177799.1"/>
    </source>
</evidence>
<evidence type="ECO:0000259" key="1">
    <source>
        <dbReference type="Pfam" id="PF03625"/>
    </source>
</evidence>
<dbReference type="EMBL" id="JADWDC010000029">
    <property type="protein sequence ID" value="MCC0177799.1"/>
    <property type="molecule type" value="Genomic_DNA"/>
</dbReference>
<protein>
    <submittedName>
        <fullName evidence="2">DUF302 domain-containing protein</fullName>
    </submittedName>
</protein>
<accession>A0A964BQN1</accession>
<proteinExistence type="predicted"/>
<dbReference type="AlphaFoldDB" id="A0A964BQN1"/>
<comment type="caution">
    <text evidence="2">The sequence shown here is derived from an EMBL/GenBank/DDBJ whole genome shotgun (WGS) entry which is preliminary data.</text>
</comment>